<name>A0ABW1A9S4_9ACTN</name>
<proteinExistence type="predicted"/>
<feature type="domain" description="DUF397" evidence="1">
    <location>
        <begin position="8"/>
        <end position="59"/>
    </location>
</feature>
<gene>
    <name evidence="2" type="ORF">ACFPZN_30450</name>
</gene>
<comment type="caution">
    <text evidence="2">The sequence shown here is derived from an EMBL/GenBank/DDBJ whole genome shotgun (WGS) entry which is preliminary data.</text>
</comment>
<sequence length="87" mass="9428">MIEPVRPRWRKSRRSGTGDNCVEIAGLDGMRAVRDSKDPDGGVLAFDTAVWSSLIGRIKRGEFDIGGPDPSGYVASAECITAMIKEM</sequence>
<dbReference type="Proteomes" id="UP001596074">
    <property type="component" value="Unassembled WGS sequence"/>
</dbReference>
<evidence type="ECO:0000313" key="2">
    <source>
        <dbReference type="EMBL" id="MFC5749970.1"/>
    </source>
</evidence>
<dbReference type="Pfam" id="PF04149">
    <property type="entry name" value="DUF397"/>
    <property type="match status" value="1"/>
</dbReference>
<protein>
    <submittedName>
        <fullName evidence="2">DUF397 domain-containing protein</fullName>
    </submittedName>
</protein>
<dbReference type="RefSeq" id="WP_378285694.1">
    <property type="nucleotide sequence ID" value="NZ_JBHSON010000047.1"/>
</dbReference>
<dbReference type="EMBL" id="JBHSON010000047">
    <property type="protein sequence ID" value="MFC5749970.1"/>
    <property type="molecule type" value="Genomic_DNA"/>
</dbReference>
<organism evidence="2 3">
    <name type="scientific">Actinomadura rugatobispora</name>
    <dbReference type="NCBI Taxonomy" id="1994"/>
    <lineage>
        <taxon>Bacteria</taxon>
        <taxon>Bacillati</taxon>
        <taxon>Actinomycetota</taxon>
        <taxon>Actinomycetes</taxon>
        <taxon>Streptosporangiales</taxon>
        <taxon>Thermomonosporaceae</taxon>
        <taxon>Actinomadura</taxon>
    </lineage>
</organism>
<accession>A0ABW1A9S4</accession>
<reference evidence="3" key="1">
    <citation type="journal article" date="2019" name="Int. J. Syst. Evol. Microbiol.">
        <title>The Global Catalogue of Microorganisms (GCM) 10K type strain sequencing project: providing services to taxonomists for standard genome sequencing and annotation.</title>
        <authorList>
            <consortium name="The Broad Institute Genomics Platform"/>
            <consortium name="The Broad Institute Genome Sequencing Center for Infectious Disease"/>
            <person name="Wu L."/>
            <person name="Ma J."/>
        </authorList>
    </citation>
    <scope>NUCLEOTIDE SEQUENCE [LARGE SCALE GENOMIC DNA]</scope>
    <source>
        <strain evidence="3">KCTC 42087</strain>
    </source>
</reference>
<dbReference type="InterPro" id="IPR007278">
    <property type="entry name" value="DUF397"/>
</dbReference>
<keyword evidence="3" id="KW-1185">Reference proteome</keyword>
<evidence type="ECO:0000259" key="1">
    <source>
        <dbReference type="Pfam" id="PF04149"/>
    </source>
</evidence>
<evidence type="ECO:0000313" key="3">
    <source>
        <dbReference type="Proteomes" id="UP001596074"/>
    </source>
</evidence>